<sequence>MLAAHRDQENMVHGHHAQSKQQPKTPGARYPKTPSKLLRNDENAPTGLIGKSGIKNGVKFGENNMLQTKGKGAQQGLVTPLDNRSRAPLGNKTTNAKARTVQKSGVKDIVNEFEKTVQKPTTAQRPKQRGPEIAPLKFAVMPDDKEAFGKDDEPEYAPPNPEPLPYQSDVLPEGGLTTRGLKRENLFKGYYHHFCNPVDENGVSRRDKEFDEEMKLIMKKAEEHNERELAGLNWNILDLTETAEPPGKALLAPKQPAAIPSTTIKKNRERNPPTIASRRAASALALRPGTGNGAHAIVVPAIAPARKPLTSFMRSTKSALQNSQPKASLSTNTTGQVVSRTTLGYNKGKHASSMVHPQARLKTVQPRQRPKQSAFVDGAADLTVTPARVQQARANQTAAENNPTPMAAPAFASMFELEDDDEDLLPLGPPQLSLDDEDEEFELKLDL</sequence>
<evidence type="ECO:0000256" key="1">
    <source>
        <dbReference type="SAM" id="MobiDB-lite"/>
    </source>
</evidence>
<feature type="region of interest" description="Disordered" evidence="1">
    <location>
        <begin position="1"/>
        <end position="55"/>
    </location>
</feature>
<keyword evidence="3" id="KW-1185">Reference proteome</keyword>
<feature type="region of interest" description="Disordered" evidence="1">
    <location>
        <begin position="421"/>
        <end position="447"/>
    </location>
</feature>
<dbReference type="OrthoDB" id="5327145at2759"/>
<evidence type="ECO:0000313" key="3">
    <source>
        <dbReference type="Proteomes" id="UP000028045"/>
    </source>
</evidence>
<feature type="region of interest" description="Disordered" evidence="1">
    <location>
        <begin position="68"/>
        <end position="91"/>
    </location>
</feature>
<organism evidence="2 3">
    <name type="scientific">Stachybotrys chartarum (strain CBS 109288 / IBT 7711)</name>
    <name type="common">Toxic black mold</name>
    <name type="synonym">Stilbospora chartarum</name>
    <dbReference type="NCBI Taxonomy" id="1280523"/>
    <lineage>
        <taxon>Eukaryota</taxon>
        <taxon>Fungi</taxon>
        <taxon>Dikarya</taxon>
        <taxon>Ascomycota</taxon>
        <taxon>Pezizomycotina</taxon>
        <taxon>Sordariomycetes</taxon>
        <taxon>Hypocreomycetidae</taxon>
        <taxon>Hypocreales</taxon>
        <taxon>Stachybotryaceae</taxon>
        <taxon>Stachybotrys</taxon>
    </lineage>
</organism>
<dbReference type="EMBL" id="KL648622">
    <property type="protein sequence ID" value="KEY67386.1"/>
    <property type="molecule type" value="Genomic_DNA"/>
</dbReference>
<protein>
    <submittedName>
        <fullName evidence="2">Uncharacterized protein</fullName>
    </submittedName>
</protein>
<reference evidence="2 3" key="1">
    <citation type="journal article" date="2014" name="BMC Genomics">
        <title>Comparative genome sequencing reveals chemotype-specific gene clusters in the toxigenic black mold Stachybotrys.</title>
        <authorList>
            <person name="Semeiks J."/>
            <person name="Borek D."/>
            <person name="Otwinowski Z."/>
            <person name="Grishin N.V."/>
        </authorList>
    </citation>
    <scope>NUCLEOTIDE SEQUENCE [LARGE SCALE GENOMIC DNA]</scope>
    <source>
        <strain evidence="3">CBS 109288 / IBT 7711</strain>
    </source>
</reference>
<accession>A0A084AQ07</accession>
<gene>
    <name evidence="2" type="ORF">S7711_07596</name>
</gene>
<feature type="compositionally biased region" description="Basic and acidic residues" evidence="1">
    <location>
        <begin position="1"/>
        <end position="12"/>
    </location>
</feature>
<feature type="region of interest" description="Disordered" evidence="1">
    <location>
        <begin position="146"/>
        <end position="172"/>
    </location>
</feature>
<dbReference type="Proteomes" id="UP000028045">
    <property type="component" value="Unassembled WGS sequence"/>
</dbReference>
<proteinExistence type="predicted"/>
<name>A0A084AQ07_STACB</name>
<dbReference type="AlphaFoldDB" id="A0A084AQ07"/>
<dbReference type="HOGENOM" id="CLU_042952_0_0_1"/>
<evidence type="ECO:0000313" key="2">
    <source>
        <dbReference type="EMBL" id="KEY67386.1"/>
    </source>
</evidence>